<comment type="caution">
    <text evidence="1">The sequence shown here is derived from an EMBL/GenBank/DDBJ whole genome shotgun (WGS) entry which is preliminary data.</text>
</comment>
<dbReference type="InterPro" id="IPR043502">
    <property type="entry name" value="DNA/RNA_pol_sf"/>
</dbReference>
<evidence type="ECO:0000313" key="2">
    <source>
        <dbReference type="Proteomes" id="UP000762676"/>
    </source>
</evidence>
<dbReference type="InterPro" id="IPR043128">
    <property type="entry name" value="Rev_trsase/Diguanyl_cyclase"/>
</dbReference>
<dbReference type="SUPFAM" id="SSF56672">
    <property type="entry name" value="DNA/RNA polymerases"/>
    <property type="match status" value="1"/>
</dbReference>
<dbReference type="EMBL" id="BMAT01011175">
    <property type="protein sequence ID" value="GFR68023.1"/>
    <property type="molecule type" value="Genomic_DNA"/>
</dbReference>
<reference evidence="1 2" key="1">
    <citation type="journal article" date="2021" name="Elife">
        <title>Chloroplast acquisition without the gene transfer in kleptoplastic sea slugs, Plakobranchus ocellatus.</title>
        <authorList>
            <person name="Maeda T."/>
            <person name="Takahashi S."/>
            <person name="Yoshida T."/>
            <person name="Shimamura S."/>
            <person name="Takaki Y."/>
            <person name="Nagai Y."/>
            <person name="Toyoda A."/>
            <person name="Suzuki Y."/>
            <person name="Arimoto A."/>
            <person name="Ishii H."/>
            <person name="Satoh N."/>
            <person name="Nishiyama T."/>
            <person name="Hasebe M."/>
            <person name="Maruyama T."/>
            <person name="Minagawa J."/>
            <person name="Obokata J."/>
            <person name="Shigenobu S."/>
        </authorList>
    </citation>
    <scope>NUCLEOTIDE SEQUENCE [LARGE SCALE GENOMIC DNA]</scope>
</reference>
<evidence type="ECO:0000313" key="1">
    <source>
        <dbReference type="EMBL" id="GFR68023.1"/>
    </source>
</evidence>
<dbReference type="PANTHER" id="PTHR33064:SF37">
    <property type="entry name" value="RIBONUCLEASE H"/>
    <property type="match status" value="1"/>
</dbReference>
<dbReference type="Gene3D" id="3.10.10.10">
    <property type="entry name" value="HIV Type 1 Reverse Transcriptase, subunit A, domain 1"/>
    <property type="match status" value="1"/>
</dbReference>
<proteinExistence type="predicted"/>
<dbReference type="AlphaFoldDB" id="A0AAV4F3S2"/>
<dbReference type="PANTHER" id="PTHR33064">
    <property type="entry name" value="POL PROTEIN"/>
    <property type="match status" value="1"/>
</dbReference>
<organism evidence="1 2">
    <name type="scientific">Elysia marginata</name>
    <dbReference type="NCBI Taxonomy" id="1093978"/>
    <lineage>
        <taxon>Eukaryota</taxon>
        <taxon>Metazoa</taxon>
        <taxon>Spiralia</taxon>
        <taxon>Lophotrochozoa</taxon>
        <taxon>Mollusca</taxon>
        <taxon>Gastropoda</taxon>
        <taxon>Heterobranchia</taxon>
        <taxon>Euthyneura</taxon>
        <taxon>Panpulmonata</taxon>
        <taxon>Sacoglossa</taxon>
        <taxon>Placobranchoidea</taxon>
        <taxon>Plakobranchidae</taxon>
        <taxon>Elysia</taxon>
    </lineage>
</organism>
<dbReference type="InterPro" id="IPR038269">
    <property type="entry name" value="SCAN_sf"/>
</dbReference>
<keyword evidence="2" id="KW-1185">Reference proteome</keyword>
<dbReference type="FunFam" id="3.30.70.270:FF:000020">
    <property type="entry name" value="Transposon Tf2-6 polyprotein-like Protein"/>
    <property type="match status" value="1"/>
</dbReference>
<accession>A0AAV4F3S2</accession>
<dbReference type="Gene3D" id="1.10.4020.10">
    <property type="entry name" value="DNA breaking-rejoining enzymes"/>
    <property type="match status" value="1"/>
</dbReference>
<dbReference type="SUPFAM" id="SSF47353">
    <property type="entry name" value="Retrovirus capsid dimerization domain-like"/>
    <property type="match status" value="1"/>
</dbReference>
<name>A0AAV4F3S2_9GAST</name>
<gene>
    <name evidence="1" type="ORF">ElyMa_005598400</name>
</gene>
<dbReference type="InterPro" id="IPR051320">
    <property type="entry name" value="Viral_Replic_Matur_Polypro"/>
</dbReference>
<protein>
    <submittedName>
        <fullName evidence="1">Pol polyprotein</fullName>
    </submittedName>
</protein>
<sequence length="328" mass="37816">MKRYDLTEDGYRRKFLSCKPAEGESPDMFIMRIVTYLDRWIELSRTEKSYQKLKDLIVREQFMDACPEDLAIYAISSIFSDRHGTVSTEEHRIELTSSTPVRQRPYAVPYAMEQTLRDELRKMEVLEIIRKSSSHYSSPFSHGFCDNGLSLRILKDAFWNELWSYADPCREDVAVRNGVDYIDDLLVHTETWEADVETLAELFRQFREANGSSTIDFLGHRLGQGTISLRDENVEKVRNAPRPKTKKKVRAFLGLVGYYKDFVPNFAAISARLSDLVRKGQPNTVNWGDSQEKAYNSLKFAVTSKPVLQLPHDQGTRPKQCPTSLHSD</sequence>
<dbReference type="Proteomes" id="UP000762676">
    <property type="component" value="Unassembled WGS sequence"/>
</dbReference>
<dbReference type="Gene3D" id="3.30.70.270">
    <property type="match status" value="1"/>
</dbReference>